<dbReference type="KEGG" id="elux:BTN50_1497"/>
<dbReference type="InterPro" id="IPR006334">
    <property type="entry name" value="Glut_cys_ligase"/>
</dbReference>
<reference evidence="12" key="1">
    <citation type="submission" date="2017-04" db="EMBL/GenBank/DDBJ databases">
        <title>Genome evolution of the luminous symbionts of deep sea anglerfish.</title>
        <authorList>
            <person name="Hendry T.A."/>
        </authorList>
    </citation>
    <scope>NUCLEOTIDE SEQUENCE [LARGE SCALE GENOMIC DNA]</scope>
</reference>
<dbReference type="EC" id="6.3.2.2" evidence="8"/>
<evidence type="ECO:0000256" key="1">
    <source>
        <dbReference type="ARBA" id="ARBA00005006"/>
    </source>
</evidence>
<feature type="domain" description="Glutamate--cysteine ligase" evidence="10">
    <location>
        <begin position="12"/>
        <end position="379"/>
    </location>
</feature>
<comment type="catalytic activity">
    <reaction evidence="7 8 9">
        <text>L-cysteine + L-glutamate + ATP = gamma-L-glutamyl-L-cysteine + ADP + phosphate + H(+)</text>
        <dbReference type="Rhea" id="RHEA:13285"/>
        <dbReference type="ChEBI" id="CHEBI:15378"/>
        <dbReference type="ChEBI" id="CHEBI:29985"/>
        <dbReference type="ChEBI" id="CHEBI:30616"/>
        <dbReference type="ChEBI" id="CHEBI:35235"/>
        <dbReference type="ChEBI" id="CHEBI:43474"/>
        <dbReference type="ChEBI" id="CHEBI:58173"/>
        <dbReference type="ChEBI" id="CHEBI:456216"/>
        <dbReference type="EC" id="6.3.2.2"/>
    </reaction>
</comment>
<dbReference type="GO" id="GO:0046872">
    <property type="term" value="F:metal ion binding"/>
    <property type="evidence" value="ECO:0007669"/>
    <property type="project" value="TreeGrafter"/>
</dbReference>
<dbReference type="Proteomes" id="UP000218160">
    <property type="component" value="Chromosome 1"/>
</dbReference>
<evidence type="ECO:0000256" key="9">
    <source>
        <dbReference type="RuleBase" id="RU004391"/>
    </source>
</evidence>
<dbReference type="GO" id="GO:0005524">
    <property type="term" value="F:ATP binding"/>
    <property type="evidence" value="ECO:0007669"/>
    <property type="project" value="UniProtKB-KW"/>
</dbReference>
<sequence length="524" mass="59730">MTSFPLRLATLAKHPNALKGIARGIEREALRITPEGVLSSLVHPKALGSALTHQWITTDFAESLLEFITPVSYSALETLTQLHDIHRFTYRQLNEELLWPLSMPCYVANDDDIMLAQYGTSNVGRMKALYREGLKHRYGSIMQIISGVHFNFSFPQSFWNALFGVQTEDTRQKSISNAYFNLIRNYYRFGWIIPYLFGSSPALCGSFFKKSTVSLNFKQISADIYYLPYTTSLRLSDLGYTNRAQNVLKIGFNNLEQYLEGVRNAIQTPSKEFANIGVKNEDGYRQLNTNILQIENELYAPIRPKRIAKNSEKPSEALARGGVEYIEVRSLDVNPFSPTGIDDTQIYFLDLFVTWCALADSERMTDYELGCWHDNWNKVVIEGRKPGLTLQIGCNGERLTQAEWGYRVFAELAELAVIMDQAYASDQYQRVCRELVTWFDDSDKTLSARLMKEILEQESIGKVGLTIAANNAKLFSNGNYATFTETQFREETSASLVRQLNIEKANDLSFEQYLAEYFNDSLSL</sequence>
<evidence type="ECO:0000256" key="2">
    <source>
        <dbReference type="ARBA" id="ARBA00008772"/>
    </source>
</evidence>
<evidence type="ECO:0000256" key="6">
    <source>
        <dbReference type="ARBA" id="ARBA00022840"/>
    </source>
</evidence>
<comment type="similarity">
    <text evidence="2 8">Belongs to the glutamate--cysteine ligase type 1 family. Type 1 subfamily.</text>
</comment>
<organism evidence="11 12">
    <name type="scientific">Candidatus Enterovibrio altilux</name>
    <dbReference type="NCBI Taxonomy" id="1927128"/>
    <lineage>
        <taxon>Bacteria</taxon>
        <taxon>Pseudomonadati</taxon>
        <taxon>Pseudomonadota</taxon>
        <taxon>Gammaproteobacteria</taxon>
        <taxon>Vibrionales</taxon>
        <taxon>Vibrionaceae</taxon>
        <taxon>Enterovibrio</taxon>
    </lineage>
</organism>
<keyword evidence="4 8" id="KW-0317">Glutathione biosynthesis</keyword>
<dbReference type="InterPro" id="IPR014746">
    <property type="entry name" value="Gln_synth/guanido_kin_cat_dom"/>
</dbReference>
<comment type="pathway">
    <text evidence="1 8 9">Sulfur metabolism; glutathione biosynthesis; glutathione from L-cysteine and L-glutamate: step 1/2.</text>
</comment>
<evidence type="ECO:0000256" key="4">
    <source>
        <dbReference type="ARBA" id="ARBA00022684"/>
    </source>
</evidence>
<dbReference type="SUPFAM" id="SSF55931">
    <property type="entry name" value="Glutamine synthetase/guanido kinase"/>
    <property type="match status" value="1"/>
</dbReference>
<dbReference type="AlphaFoldDB" id="A0A291BAF9"/>
<name>A0A291BAF9_9GAMM</name>
<keyword evidence="12" id="KW-1185">Reference proteome</keyword>
<keyword evidence="3 8" id="KW-0436">Ligase</keyword>
<dbReference type="Gene3D" id="3.30.590.20">
    <property type="match status" value="1"/>
</dbReference>
<evidence type="ECO:0000313" key="12">
    <source>
        <dbReference type="Proteomes" id="UP000218160"/>
    </source>
</evidence>
<evidence type="ECO:0000256" key="8">
    <source>
        <dbReference type="HAMAP-Rule" id="MF_00578"/>
    </source>
</evidence>
<accession>A0A291BAF9</accession>
<dbReference type="GO" id="GO:0006750">
    <property type="term" value="P:glutathione biosynthetic process"/>
    <property type="evidence" value="ECO:0007669"/>
    <property type="project" value="UniProtKB-UniRule"/>
</dbReference>
<proteinExistence type="inferred from homology"/>
<evidence type="ECO:0000259" key="10">
    <source>
        <dbReference type="Pfam" id="PF04262"/>
    </source>
</evidence>
<dbReference type="PANTHER" id="PTHR38761">
    <property type="entry name" value="GLUTAMATE--CYSTEINE LIGASE"/>
    <property type="match status" value="1"/>
</dbReference>
<protein>
    <recommendedName>
        <fullName evidence="8">Glutamate--cysteine ligase</fullName>
        <ecNumber evidence="8">6.3.2.2</ecNumber>
    </recommendedName>
    <alternativeName>
        <fullName evidence="8">Gamma-ECS</fullName>
        <shortName evidence="8">GCS</shortName>
    </alternativeName>
    <alternativeName>
        <fullName evidence="8">Gamma-glutamylcysteine synthetase</fullName>
    </alternativeName>
</protein>
<dbReference type="GO" id="GO:0004357">
    <property type="term" value="F:glutamate-cysteine ligase activity"/>
    <property type="evidence" value="ECO:0007669"/>
    <property type="project" value="UniProtKB-UniRule"/>
</dbReference>
<keyword evidence="5 8" id="KW-0547">Nucleotide-binding</keyword>
<evidence type="ECO:0000256" key="5">
    <source>
        <dbReference type="ARBA" id="ARBA00022741"/>
    </source>
</evidence>
<keyword evidence="6 8" id="KW-0067">ATP-binding</keyword>
<evidence type="ECO:0000256" key="3">
    <source>
        <dbReference type="ARBA" id="ARBA00022598"/>
    </source>
</evidence>
<gene>
    <name evidence="8" type="primary">gshA</name>
    <name evidence="11" type="ORF">BTN50_1497</name>
</gene>
<dbReference type="GO" id="GO:0005829">
    <property type="term" value="C:cytosol"/>
    <property type="evidence" value="ECO:0007669"/>
    <property type="project" value="TreeGrafter"/>
</dbReference>
<dbReference type="HAMAP" id="MF_00578">
    <property type="entry name" value="Glu_cys_ligase"/>
    <property type="match status" value="1"/>
</dbReference>
<dbReference type="EMBL" id="CP020660">
    <property type="protein sequence ID" value="ATF09971.1"/>
    <property type="molecule type" value="Genomic_DNA"/>
</dbReference>
<evidence type="ECO:0000313" key="11">
    <source>
        <dbReference type="EMBL" id="ATF09971.1"/>
    </source>
</evidence>
<dbReference type="UniPathway" id="UPA00142">
    <property type="reaction ID" value="UER00209"/>
</dbReference>
<evidence type="ECO:0000256" key="7">
    <source>
        <dbReference type="ARBA" id="ARBA00048819"/>
    </source>
</evidence>
<dbReference type="Pfam" id="PF04262">
    <property type="entry name" value="Glu_cys_ligase"/>
    <property type="match status" value="1"/>
</dbReference>
<dbReference type="PANTHER" id="PTHR38761:SF1">
    <property type="entry name" value="GLUTAMATE--CYSTEINE LIGASE"/>
    <property type="match status" value="1"/>
</dbReference>
<dbReference type="InterPro" id="IPR007370">
    <property type="entry name" value="Glu_cys_ligase"/>
</dbReference>
<dbReference type="NCBIfam" id="TIGR01434">
    <property type="entry name" value="glu_cys_ligase"/>
    <property type="match status" value="1"/>
</dbReference>